<evidence type="ECO:0000313" key="2">
    <source>
        <dbReference type="EMBL" id="GHP03193.1"/>
    </source>
</evidence>
<proteinExistence type="predicted"/>
<evidence type="ECO:0000256" key="1">
    <source>
        <dbReference type="SAM" id="MobiDB-lite"/>
    </source>
</evidence>
<dbReference type="EMBL" id="BNJQ01000005">
    <property type="protein sequence ID" value="GHP03193.1"/>
    <property type="molecule type" value="Genomic_DNA"/>
</dbReference>
<keyword evidence="3" id="KW-1185">Reference proteome</keyword>
<comment type="caution">
    <text evidence="2">The sequence shown here is derived from an EMBL/GenBank/DDBJ whole genome shotgun (WGS) entry which is preliminary data.</text>
</comment>
<accession>A0A830H9T6</accession>
<name>A0A830H9T6_9CHLO</name>
<dbReference type="Proteomes" id="UP000660262">
    <property type="component" value="Unassembled WGS sequence"/>
</dbReference>
<organism evidence="2 3">
    <name type="scientific">Pycnococcus provasolii</name>
    <dbReference type="NCBI Taxonomy" id="41880"/>
    <lineage>
        <taxon>Eukaryota</taxon>
        <taxon>Viridiplantae</taxon>
        <taxon>Chlorophyta</taxon>
        <taxon>Pseudoscourfieldiophyceae</taxon>
        <taxon>Pseudoscourfieldiales</taxon>
        <taxon>Pycnococcaceae</taxon>
        <taxon>Pycnococcus</taxon>
    </lineage>
</organism>
<sequence>MASQRAIYTRSGQAALNQPTVEQIEYDVNVFPGYLRQPMGKWAEDGTLAPSGRQRGGAGKPDQFNLTLSRDEIQADVAAIEAACGIQSTTGKKGSRRKFSAG</sequence>
<protein>
    <submittedName>
        <fullName evidence="2">Uncharacterized protein</fullName>
    </submittedName>
</protein>
<gene>
    <name evidence="2" type="ORF">PPROV_000194800</name>
</gene>
<reference evidence="2" key="1">
    <citation type="submission" date="2020-10" db="EMBL/GenBank/DDBJ databases">
        <title>Unveiling of a novel bifunctional photoreceptor, Dualchrome1, isolated from a cosmopolitan green alga.</title>
        <authorList>
            <person name="Suzuki S."/>
            <person name="Kawachi M."/>
        </authorList>
    </citation>
    <scope>NUCLEOTIDE SEQUENCE</scope>
    <source>
        <strain evidence="2">NIES 2893</strain>
    </source>
</reference>
<evidence type="ECO:0000313" key="3">
    <source>
        <dbReference type="Proteomes" id="UP000660262"/>
    </source>
</evidence>
<dbReference type="AlphaFoldDB" id="A0A830H9T6"/>
<feature type="region of interest" description="Disordered" evidence="1">
    <location>
        <begin position="42"/>
        <end position="64"/>
    </location>
</feature>
<dbReference type="OrthoDB" id="496080at2759"/>